<dbReference type="Proteomes" id="UP000016584">
    <property type="component" value="Unassembled WGS sequence"/>
</dbReference>
<evidence type="ECO:0000313" key="2">
    <source>
        <dbReference type="Proteomes" id="UP000016584"/>
    </source>
</evidence>
<comment type="caution">
    <text evidence="1">The sequence shown here is derived from an EMBL/GenBank/DDBJ whole genome shotgun (WGS) entry which is preliminary data.</text>
</comment>
<reference evidence="1 2" key="1">
    <citation type="journal article" date="2013" name="Genome Announc.">
        <title>The Draft Genome Sequence of Sphingomonas paucimobilis Strain HER1398 (Proteobacteria), Host to the Giant PAU Phage, Indicates That It Is a Member of the Genus Sphingobacterium (Bacteroidetes).</title>
        <authorList>
            <person name="White R.A.III."/>
            <person name="Suttle C.A."/>
        </authorList>
    </citation>
    <scope>NUCLEOTIDE SEQUENCE [LARGE SCALE GENOMIC DNA]</scope>
    <source>
        <strain evidence="1 2">HER1398</strain>
    </source>
</reference>
<protein>
    <submittedName>
        <fullName evidence="1">Uncharacterized protein</fullName>
    </submittedName>
</protein>
<proteinExistence type="predicted"/>
<dbReference type="AlphaFoldDB" id="U2I1D4"/>
<gene>
    <name evidence="1" type="ORF">M472_21505</name>
</gene>
<dbReference type="EMBL" id="ATDL01000002">
    <property type="protein sequence ID" value="ERJ61335.1"/>
    <property type="molecule type" value="Genomic_DNA"/>
</dbReference>
<keyword evidence="2" id="KW-1185">Reference proteome</keyword>
<name>U2I1D4_9SPHI</name>
<accession>U2I1D4</accession>
<organism evidence="1 2">
    <name type="scientific">Sphingobacterium paucimobilis HER1398</name>
    <dbReference type="NCBI Taxonomy" id="1346330"/>
    <lineage>
        <taxon>Bacteria</taxon>
        <taxon>Pseudomonadati</taxon>
        <taxon>Bacteroidota</taxon>
        <taxon>Sphingobacteriia</taxon>
        <taxon>Sphingobacteriales</taxon>
        <taxon>Sphingobacteriaceae</taxon>
        <taxon>Sphingobacterium</taxon>
    </lineage>
</organism>
<sequence>MDLKIIISLTESRYQHDIIITFCNILYVLSQSYGLMMKQMIASIMYSHPKIIGSLQVMMILKTNIRYFLQGSLFSIHDKVQIFRMYITD</sequence>
<evidence type="ECO:0000313" key="1">
    <source>
        <dbReference type="EMBL" id="ERJ61335.1"/>
    </source>
</evidence>